<name>B2RL57_PORG3</name>
<dbReference type="HOGENOM" id="CLU_2882069_0_0_10"/>
<accession>B2RL57</accession>
<gene>
    <name evidence="1" type="ordered locus">PGN_1583</name>
</gene>
<dbReference type="Proteomes" id="UP000008842">
    <property type="component" value="Chromosome"/>
</dbReference>
<evidence type="ECO:0000313" key="1">
    <source>
        <dbReference type="EMBL" id="BAG34102.1"/>
    </source>
</evidence>
<dbReference type="KEGG" id="pgn:PGN_1583"/>
<sequence length="63" mass="7555">MSFGLLKKVRSERTARVFFEPNMARLRFQEFENAARDLFRFGSGKKKFTNQNENKLRPHFSEL</sequence>
<dbReference type="EMBL" id="AP009380">
    <property type="protein sequence ID" value="BAG34102.1"/>
    <property type="molecule type" value="Genomic_DNA"/>
</dbReference>
<proteinExistence type="predicted"/>
<reference evidence="1 2" key="1">
    <citation type="journal article" date="2008" name="DNA Res.">
        <title>Determination of the genome sequence of Porphyromonas gingivalis strain ATCC 33277 and genomic comparison with strain W83 revealed extensive genome rearrangements in P. gingivalis.</title>
        <authorList>
            <person name="Naito M."/>
            <person name="Hirakawa H."/>
            <person name="Yamashita A."/>
            <person name="Ohara N."/>
            <person name="Shoji M."/>
            <person name="Yukitake H."/>
            <person name="Nakayama K."/>
            <person name="Toh H."/>
            <person name="Yoshimura F."/>
            <person name="Kuhara S."/>
            <person name="Hattori M."/>
            <person name="Hayashi T."/>
            <person name="Nakayama K."/>
        </authorList>
    </citation>
    <scope>NUCLEOTIDE SEQUENCE [LARGE SCALE GENOMIC DNA]</scope>
    <source>
        <strain evidence="2">ATCC 33277 / DSM 20709 / CIP 103683 / JCM 12257 / NCTC 11834 / 2561</strain>
    </source>
</reference>
<organism evidence="1 2">
    <name type="scientific">Porphyromonas gingivalis (strain ATCC 33277 / DSM 20709 / CIP 103683 / JCM 12257 / NCTC 11834 / 2561)</name>
    <dbReference type="NCBI Taxonomy" id="431947"/>
    <lineage>
        <taxon>Bacteria</taxon>
        <taxon>Pseudomonadati</taxon>
        <taxon>Bacteroidota</taxon>
        <taxon>Bacteroidia</taxon>
        <taxon>Bacteroidales</taxon>
        <taxon>Porphyromonadaceae</taxon>
        <taxon>Porphyromonas</taxon>
    </lineage>
</organism>
<protein>
    <submittedName>
        <fullName evidence="1">Uncharacterized protein</fullName>
    </submittedName>
</protein>
<dbReference type="AlphaFoldDB" id="B2RL57"/>
<evidence type="ECO:0000313" key="2">
    <source>
        <dbReference type="Proteomes" id="UP000008842"/>
    </source>
</evidence>